<evidence type="ECO:0000256" key="7">
    <source>
        <dbReference type="RuleBase" id="RU366009"/>
    </source>
</evidence>
<reference evidence="9 10" key="1">
    <citation type="submission" date="2016-07" db="EMBL/GenBank/DDBJ databases">
        <title>Pervasive Adenine N6-methylation of Active Genes in Fungi.</title>
        <authorList>
            <consortium name="DOE Joint Genome Institute"/>
            <person name="Mondo S.J."/>
            <person name="Dannebaum R.O."/>
            <person name="Kuo R.C."/>
            <person name="Labutti K."/>
            <person name="Haridas S."/>
            <person name="Kuo A."/>
            <person name="Salamov A."/>
            <person name="Ahrendt S.R."/>
            <person name="Lipzen A."/>
            <person name="Sullivan W."/>
            <person name="Andreopoulos W.B."/>
            <person name="Clum A."/>
            <person name="Lindquist E."/>
            <person name="Daum C."/>
            <person name="Ramamoorthy G.K."/>
            <person name="Gryganskyi A."/>
            <person name="Culley D."/>
            <person name="Magnuson J.K."/>
            <person name="James T.Y."/>
            <person name="O'Malley M.A."/>
            <person name="Stajich J.E."/>
            <person name="Spatafora J.W."/>
            <person name="Visel A."/>
            <person name="Grigoriev I.V."/>
        </authorList>
    </citation>
    <scope>NUCLEOTIDE SEQUENCE [LARGE SCALE GENOMIC DNA]</scope>
    <source>
        <strain evidence="9 10">NRRL 2496</strain>
    </source>
</reference>
<dbReference type="InterPro" id="IPR011059">
    <property type="entry name" value="Metal-dep_hydrolase_composite"/>
</dbReference>
<comment type="catalytic activity">
    <reaction evidence="7">
        <text>guanine + H2O + H(+) = xanthine + NH4(+)</text>
        <dbReference type="Rhea" id="RHEA:14665"/>
        <dbReference type="ChEBI" id="CHEBI:15377"/>
        <dbReference type="ChEBI" id="CHEBI:15378"/>
        <dbReference type="ChEBI" id="CHEBI:16235"/>
        <dbReference type="ChEBI" id="CHEBI:17712"/>
        <dbReference type="ChEBI" id="CHEBI:28938"/>
        <dbReference type="EC" id="3.5.4.3"/>
    </reaction>
</comment>
<dbReference type="Pfam" id="PF01979">
    <property type="entry name" value="Amidohydro_1"/>
    <property type="match status" value="1"/>
</dbReference>
<sequence length="428" mass="47018">MHIYGTFVHTPTRGSLTLMRNTLVTVSEDGVITSITEKTTEDDLPPNTHRLSPTQFILPGLVDTHIHAPQVTYSGSGNDVPLMTWLTKYAFPSETQFADADWARHVYPKLVDRLLKNGTTAALYFGTIHLEANQILVDTCVDHGQRAFVGKVCMDQHAPDDYSETTEAALRDTEQLIHYVRAKGLPDDRLGAVVTPRFIPTCSPTLLRGLGELAHRYDVRVQSHISESVDEVEFVGELYPNGETDTDIFGEARLLERSVMAHGVHLSDENVKVLVEHGASVAVCPLSNAYFAGGVFPVEKHHASGLKTGLGTDVAGGYAPSMLTAIRHATLASRYAGHPLVDWVTALWMATLGGAQCLGIDHKVGTFEIGKDFDALLVDVTVPTSPVDVFTREEPMDRWIEKFIHLGDDRNIVRVWVGGKMLLDNPAF</sequence>
<dbReference type="GO" id="GO:0008270">
    <property type="term" value="F:zinc ion binding"/>
    <property type="evidence" value="ECO:0007669"/>
    <property type="project" value="UniProtKB-UniRule"/>
</dbReference>
<dbReference type="InterPro" id="IPR051607">
    <property type="entry name" value="Metallo-dep_hydrolases"/>
</dbReference>
<evidence type="ECO:0000313" key="10">
    <source>
        <dbReference type="Proteomes" id="UP000242180"/>
    </source>
</evidence>
<organism evidence="9 10">
    <name type="scientific">Syncephalastrum racemosum</name>
    <name type="common">Filamentous fungus</name>
    <dbReference type="NCBI Taxonomy" id="13706"/>
    <lineage>
        <taxon>Eukaryota</taxon>
        <taxon>Fungi</taxon>
        <taxon>Fungi incertae sedis</taxon>
        <taxon>Mucoromycota</taxon>
        <taxon>Mucoromycotina</taxon>
        <taxon>Mucoromycetes</taxon>
        <taxon>Mucorales</taxon>
        <taxon>Syncephalastraceae</taxon>
        <taxon>Syncephalastrum</taxon>
    </lineage>
</organism>
<proteinExistence type="inferred from homology"/>
<dbReference type="OrthoDB" id="194468at2759"/>
<gene>
    <name evidence="9" type="ORF">BCR43DRAFT_341806</name>
</gene>
<dbReference type="EMBL" id="MCGN01000007">
    <property type="protein sequence ID" value="ORY95044.1"/>
    <property type="molecule type" value="Genomic_DNA"/>
</dbReference>
<keyword evidence="4 7" id="KW-0479">Metal-binding</keyword>
<dbReference type="InterPro" id="IPR032466">
    <property type="entry name" value="Metal_Hydrolase"/>
</dbReference>
<comment type="similarity">
    <text evidence="2 7">Belongs to the metallo-dependent hydrolases superfamily. ATZ/TRZ family.</text>
</comment>
<keyword evidence="10" id="KW-1185">Reference proteome</keyword>
<dbReference type="InParanoid" id="A0A1X2H941"/>
<evidence type="ECO:0000256" key="3">
    <source>
        <dbReference type="ARBA" id="ARBA00012781"/>
    </source>
</evidence>
<dbReference type="PANTHER" id="PTHR11271">
    <property type="entry name" value="GUANINE DEAMINASE"/>
    <property type="match status" value="1"/>
</dbReference>
<comment type="caution">
    <text evidence="9">The sequence shown here is derived from an EMBL/GenBank/DDBJ whole genome shotgun (WGS) entry which is preliminary data.</text>
</comment>
<dbReference type="GO" id="GO:0005829">
    <property type="term" value="C:cytosol"/>
    <property type="evidence" value="ECO:0007669"/>
    <property type="project" value="TreeGrafter"/>
</dbReference>
<keyword evidence="6 7" id="KW-0862">Zinc</keyword>
<comment type="cofactor">
    <cofactor evidence="7">
        <name>Zn(2+)</name>
        <dbReference type="ChEBI" id="CHEBI:29105"/>
    </cofactor>
    <text evidence="7">Binds 1 zinc ion per subunit.</text>
</comment>
<dbReference type="STRING" id="13706.A0A1X2H941"/>
<comment type="function">
    <text evidence="7">Catalyzes the hydrolytic deamination of guanine, producing xanthine and ammonia.</text>
</comment>
<evidence type="ECO:0000259" key="8">
    <source>
        <dbReference type="Pfam" id="PF01979"/>
    </source>
</evidence>
<dbReference type="AlphaFoldDB" id="A0A1X2H941"/>
<dbReference type="SUPFAM" id="SSF51556">
    <property type="entry name" value="Metallo-dependent hydrolases"/>
    <property type="match status" value="1"/>
</dbReference>
<dbReference type="NCBIfam" id="TIGR02967">
    <property type="entry name" value="guan_deamin"/>
    <property type="match status" value="1"/>
</dbReference>
<name>A0A1X2H941_SYNRA</name>
<feature type="domain" description="Amidohydrolase-related" evidence="8">
    <location>
        <begin position="56"/>
        <end position="421"/>
    </location>
</feature>
<protein>
    <recommendedName>
        <fullName evidence="3 7">Guanine deaminase</fullName>
        <shortName evidence="7">Guanase</shortName>
        <ecNumber evidence="3 7">3.5.4.3</ecNumber>
    </recommendedName>
    <alternativeName>
        <fullName evidence="7">Guanine aminohydrolase</fullName>
    </alternativeName>
</protein>
<dbReference type="InterPro" id="IPR014311">
    <property type="entry name" value="Guanine_deaminase"/>
</dbReference>
<evidence type="ECO:0000256" key="1">
    <source>
        <dbReference type="ARBA" id="ARBA00004984"/>
    </source>
</evidence>
<evidence type="ECO:0000313" key="9">
    <source>
        <dbReference type="EMBL" id="ORY95044.1"/>
    </source>
</evidence>
<comment type="pathway">
    <text evidence="1 7">Purine metabolism; guanine degradation; xanthine from guanine: step 1/1.</text>
</comment>
<dbReference type="OMA" id="SHMCEST"/>
<keyword evidence="5 7" id="KW-0378">Hydrolase</keyword>
<dbReference type="PANTHER" id="PTHR11271:SF6">
    <property type="entry name" value="GUANINE DEAMINASE"/>
    <property type="match status" value="1"/>
</dbReference>
<evidence type="ECO:0000256" key="4">
    <source>
        <dbReference type="ARBA" id="ARBA00022723"/>
    </source>
</evidence>
<dbReference type="InterPro" id="IPR006680">
    <property type="entry name" value="Amidohydro-rel"/>
</dbReference>
<dbReference type="Gene3D" id="2.30.40.10">
    <property type="entry name" value="Urease, subunit C, domain 1"/>
    <property type="match status" value="1"/>
</dbReference>
<evidence type="ECO:0000256" key="2">
    <source>
        <dbReference type="ARBA" id="ARBA00006745"/>
    </source>
</evidence>
<dbReference type="GO" id="GO:0006147">
    <property type="term" value="P:guanine catabolic process"/>
    <property type="evidence" value="ECO:0007669"/>
    <property type="project" value="UniProtKB-UniRule"/>
</dbReference>
<accession>A0A1X2H941</accession>
<dbReference type="GO" id="GO:0008892">
    <property type="term" value="F:guanine deaminase activity"/>
    <property type="evidence" value="ECO:0007669"/>
    <property type="project" value="UniProtKB-UniRule"/>
</dbReference>
<dbReference type="EC" id="3.5.4.3" evidence="3 7"/>
<dbReference type="UniPathway" id="UPA00603">
    <property type="reaction ID" value="UER00660"/>
</dbReference>
<dbReference type="Proteomes" id="UP000242180">
    <property type="component" value="Unassembled WGS sequence"/>
</dbReference>
<evidence type="ECO:0000256" key="5">
    <source>
        <dbReference type="ARBA" id="ARBA00022801"/>
    </source>
</evidence>
<dbReference type="Gene3D" id="3.20.20.140">
    <property type="entry name" value="Metal-dependent hydrolases"/>
    <property type="match status" value="1"/>
</dbReference>
<evidence type="ECO:0000256" key="6">
    <source>
        <dbReference type="ARBA" id="ARBA00022833"/>
    </source>
</evidence>
<dbReference type="SUPFAM" id="SSF51338">
    <property type="entry name" value="Composite domain of metallo-dependent hydrolases"/>
    <property type="match status" value="1"/>
</dbReference>